<comment type="subcellular location">
    <subcellularLocation>
        <location evidence="6">Cell membrane</location>
        <topology evidence="6">Multi-pass membrane protein</topology>
    </subcellularLocation>
    <subcellularLocation>
        <location evidence="1">Membrane</location>
        <topology evidence="1">Multi-pass membrane protein</topology>
    </subcellularLocation>
</comment>
<name>A0ABU8HGZ2_9BACI</name>
<keyword evidence="3 6" id="KW-0812">Transmembrane</keyword>
<feature type="transmembrane region" description="Helical" evidence="6">
    <location>
        <begin position="12"/>
        <end position="31"/>
    </location>
</feature>
<dbReference type="InterPro" id="IPR000515">
    <property type="entry name" value="MetI-like"/>
</dbReference>
<dbReference type="EMBL" id="JBBAXC010000014">
    <property type="protein sequence ID" value="MEI5908650.1"/>
    <property type="molecule type" value="Genomic_DNA"/>
</dbReference>
<evidence type="ECO:0000256" key="6">
    <source>
        <dbReference type="RuleBase" id="RU363032"/>
    </source>
</evidence>
<keyword evidence="5 6" id="KW-0472">Membrane</keyword>
<feature type="transmembrane region" description="Helical" evidence="6">
    <location>
        <begin position="224"/>
        <end position="242"/>
    </location>
</feature>
<keyword evidence="2 6" id="KW-0813">Transport</keyword>
<feature type="transmembrane region" description="Helical" evidence="6">
    <location>
        <begin position="121"/>
        <end position="139"/>
    </location>
</feature>
<evidence type="ECO:0000313" key="8">
    <source>
        <dbReference type="EMBL" id="MEI5908650.1"/>
    </source>
</evidence>
<dbReference type="InterPro" id="IPR035906">
    <property type="entry name" value="MetI-like_sf"/>
</dbReference>
<evidence type="ECO:0000256" key="1">
    <source>
        <dbReference type="ARBA" id="ARBA00004141"/>
    </source>
</evidence>
<sequence length="341" mass="38672">MIKVLLKDKRFLIGFSFISFLVLASIGNTVFNNGDIRQVQSIYIDGQLVETAPFQPSLAFPLGTDPNGYDLFHIVIEGAKYTIGITLLIAFFQLIVGIVIGTILSGYFLRTFKVFEHILETFSVLPVTLVAYFILINVLTMPFDGFAEPFYVRASFEVIILVLLPLPSVVLYIVKEIQKILGMEFIKASKILGASTFRIIFVHVYKHLIQRFVILFIQQFNQTLIILAHLGLLSMFFGGTVIDYSPLQEPPKTLSYEWSGLIGDYFEYFFIHPYIPIVPIIFFSLTIISINLILNSLESTFTKVNKGKQNSDQKVVEDKEASGVQKKVTDHSFEFTTFKNL</sequence>
<evidence type="ECO:0000256" key="4">
    <source>
        <dbReference type="ARBA" id="ARBA00022989"/>
    </source>
</evidence>
<evidence type="ECO:0000259" key="7">
    <source>
        <dbReference type="PROSITE" id="PS50928"/>
    </source>
</evidence>
<dbReference type="Pfam" id="PF00528">
    <property type="entry name" value="BPD_transp_1"/>
    <property type="match status" value="1"/>
</dbReference>
<organism evidence="8 9">
    <name type="scientific">Bacillus spongiae</name>
    <dbReference type="NCBI Taxonomy" id="2683610"/>
    <lineage>
        <taxon>Bacteria</taxon>
        <taxon>Bacillati</taxon>
        <taxon>Bacillota</taxon>
        <taxon>Bacilli</taxon>
        <taxon>Bacillales</taxon>
        <taxon>Bacillaceae</taxon>
        <taxon>Bacillus</taxon>
    </lineage>
</organism>
<evidence type="ECO:0000256" key="5">
    <source>
        <dbReference type="ARBA" id="ARBA00023136"/>
    </source>
</evidence>
<dbReference type="RefSeq" id="WP_336588095.1">
    <property type="nucleotide sequence ID" value="NZ_JBBAXC010000014.1"/>
</dbReference>
<comment type="similarity">
    <text evidence="6">Belongs to the binding-protein-dependent transport system permease family.</text>
</comment>
<evidence type="ECO:0000313" key="9">
    <source>
        <dbReference type="Proteomes" id="UP001312865"/>
    </source>
</evidence>
<dbReference type="Proteomes" id="UP001312865">
    <property type="component" value="Unassembled WGS sequence"/>
</dbReference>
<reference evidence="8 9" key="1">
    <citation type="journal article" date="2018" name="J. Microbiol.">
        <title>Bacillus spongiae sp. nov., isolated from sponge of Jeju Island.</title>
        <authorList>
            <person name="Lee G.E."/>
            <person name="Im W.T."/>
            <person name="Park J.S."/>
        </authorList>
    </citation>
    <scope>NUCLEOTIDE SEQUENCE [LARGE SCALE GENOMIC DNA]</scope>
    <source>
        <strain evidence="8 9">135PIL107-10</strain>
    </source>
</reference>
<evidence type="ECO:0000256" key="2">
    <source>
        <dbReference type="ARBA" id="ARBA00022448"/>
    </source>
</evidence>
<gene>
    <name evidence="8" type="ORF">WAK64_16500</name>
</gene>
<proteinExistence type="inferred from homology"/>
<protein>
    <submittedName>
        <fullName evidence="8">ABC transporter permease subunit</fullName>
    </submittedName>
</protein>
<feature type="transmembrane region" description="Helical" evidence="6">
    <location>
        <begin position="151"/>
        <end position="174"/>
    </location>
</feature>
<feature type="domain" description="ABC transmembrane type-1" evidence="7">
    <location>
        <begin position="83"/>
        <end position="287"/>
    </location>
</feature>
<dbReference type="PANTHER" id="PTHR43839">
    <property type="entry name" value="OPPC IN A BINDING PROTEIN-DEPENDENT TRANSPORT SYSTEM"/>
    <property type="match status" value="1"/>
</dbReference>
<feature type="transmembrane region" description="Helical" evidence="6">
    <location>
        <begin position="274"/>
        <end position="294"/>
    </location>
</feature>
<feature type="transmembrane region" description="Helical" evidence="6">
    <location>
        <begin position="81"/>
        <end position="109"/>
    </location>
</feature>
<comment type="caution">
    <text evidence="8">The sequence shown here is derived from an EMBL/GenBank/DDBJ whole genome shotgun (WGS) entry which is preliminary data.</text>
</comment>
<keyword evidence="4 6" id="KW-1133">Transmembrane helix</keyword>
<evidence type="ECO:0000256" key="3">
    <source>
        <dbReference type="ARBA" id="ARBA00022692"/>
    </source>
</evidence>
<accession>A0ABU8HGZ2</accession>
<dbReference type="Gene3D" id="1.10.3720.10">
    <property type="entry name" value="MetI-like"/>
    <property type="match status" value="1"/>
</dbReference>
<dbReference type="PANTHER" id="PTHR43839:SF3">
    <property type="entry name" value="OLIGOPEPTIDE ABC TRANSPORTER, PERMEASE PROTEIN"/>
    <property type="match status" value="1"/>
</dbReference>
<dbReference type="CDD" id="cd06261">
    <property type="entry name" value="TM_PBP2"/>
    <property type="match status" value="1"/>
</dbReference>
<keyword evidence="9" id="KW-1185">Reference proteome</keyword>
<dbReference type="PROSITE" id="PS50928">
    <property type="entry name" value="ABC_TM1"/>
    <property type="match status" value="1"/>
</dbReference>
<dbReference type="SUPFAM" id="SSF161098">
    <property type="entry name" value="MetI-like"/>
    <property type="match status" value="1"/>
</dbReference>